<dbReference type="OrthoDB" id="8722217at2"/>
<evidence type="ECO:0000313" key="2">
    <source>
        <dbReference type="Proteomes" id="UP000236754"/>
    </source>
</evidence>
<sequence>MSQTTAVDVDRIVADYVAVWSEPDTAARERAVAALWAPDGVEFVEGTRFRDHTGLVDRVAEAHGLFVASGEYHVTKDDQVTVHDDIVVLTLRLTRAKGPGAGEVAWAARAFLLLDDAGRIVEDYHLTVQPLAQD</sequence>
<organism evidence="1 2">
    <name type="scientific">Actinacidiphila yanglinensis</name>
    <dbReference type="NCBI Taxonomy" id="310779"/>
    <lineage>
        <taxon>Bacteria</taxon>
        <taxon>Bacillati</taxon>
        <taxon>Actinomycetota</taxon>
        <taxon>Actinomycetes</taxon>
        <taxon>Kitasatosporales</taxon>
        <taxon>Streptomycetaceae</taxon>
        <taxon>Actinacidiphila</taxon>
    </lineage>
</organism>
<reference evidence="1 2" key="1">
    <citation type="submission" date="2016-10" db="EMBL/GenBank/DDBJ databases">
        <authorList>
            <person name="de Groot N.N."/>
        </authorList>
    </citation>
    <scope>NUCLEOTIDE SEQUENCE [LARGE SCALE GENOMIC DNA]</scope>
    <source>
        <strain evidence="1 2">CGMCC 4.2023</strain>
    </source>
</reference>
<evidence type="ECO:0008006" key="3">
    <source>
        <dbReference type="Google" id="ProtNLM"/>
    </source>
</evidence>
<dbReference type="Gene3D" id="3.10.450.50">
    <property type="match status" value="1"/>
</dbReference>
<dbReference type="SUPFAM" id="SSF54427">
    <property type="entry name" value="NTF2-like"/>
    <property type="match status" value="1"/>
</dbReference>
<gene>
    <name evidence="1" type="ORF">SAMN05216223_12111</name>
</gene>
<evidence type="ECO:0000313" key="1">
    <source>
        <dbReference type="EMBL" id="SEG89886.1"/>
    </source>
</evidence>
<dbReference type="AlphaFoldDB" id="A0A1H6DYP2"/>
<protein>
    <recommendedName>
        <fullName evidence="3">SnoaL-like domain-containing protein</fullName>
    </recommendedName>
</protein>
<dbReference type="Proteomes" id="UP000236754">
    <property type="component" value="Unassembled WGS sequence"/>
</dbReference>
<dbReference type="InterPro" id="IPR032710">
    <property type="entry name" value="NTF2-like_dom_sf"/>
</dbReference>
<keyword evidence="2" id="KW-1185">Reference proteome</keyword>
<accession>A0A1H6DYP2</accession>
<name>A0A1H6DYP2_9ACTN</name>
<dbReference type="EMBL" id="FNVU01000021">
    <property type="protein sequence ID" value="SEG89886.1"/>
    <property type="molecule type" value="Genomic_DNA"/>
</dbReference>
<dbReference type="RefSeq" id="WP_103889786.1">
    <property type="nucleotide sequence ID" value="NZ_FNVU01000021.1"/>
</dbReference>
<proteinExistence type="predicted"/>